<name>A0ACA9MCA2_9GLOM</name>
<proteinExistence type="predicted"/>
<protein>
    <submittedName>
        <fullName evidence="1">14151_t:CDS:1</fullName>
    </submittedName>
</protein>
<dbReference type="Proteomes" id="UP000789525">
    <property type="component" value="Unassembled WGS sequence"/>
</dbReference>
<keyword evidence="2" id="KW-1185">Reference proteome</keyword>
<reference evidence="1" key="1">
    <citation type="submission" date="2021-06" db="EMBL/GenBank/DDBJ databases">
        <authorList>
            <person name="Kallberg Y."/>
            <person name="Tangrot J."/>
            <person name="Rosling A."/>
        </authorList>
    </citation>
    <scope>NUCLEOTIDE SEQUENCE</scope>
    <source>
        <strain evidence="1">CL356</strain>
    </source>
</reference>
<organism evidence="1 2">
    <name type="scientific">Acaulospora colombiana</name>
    <dbReference type="NCBI Taxonomy" id="27376"/>
    <lineage>
        <taxon>Eukaryota</taxon>
        <taxon>Fungi</taxon>
        <taxon>Fungi incertae sedis</taxon>
        <taxon>Mucoromycota</taxon>
        <taxon>Glomeromycotina</taxon>
        <taxon>Glomeromycetes</taxon>
        <taxon>Diversisporales</taxon>
        <taxon>Acaulosporaceae</taxon>
        <taxon>Acaulospora</taxon>
    </lineage>
</organism>
<accession>A0ACA9MCA2</accession>
<evidence type="ECO:0000313" key="1">
    <source>
        <dbReference type="EMBL" id="CAG8569661.1"/>
    </source>
</evidence>
<evidence type="ECO:0000313" key="2">
    <source>
        <dbReference type="Proteomes" id="UP000789525"/>
    </source>
</evidence>
<dbReference type="EMBL" id="CAJVPT010010353">
    <property type="protein sequence ID" value="CAG8569661.1"/>
    <property type="molecule type" value="Genomic_DNA"/>
</dbReference>
<sequence length="206" mass="22826">MSPGLLYIRCLKLIIPIRITLSFALFFISIKANVVYSSDGSDWSIQPPLYLLLATACVNLLMACVSATCFMIRDDELLPPRLRWASALCGLVTRVLLFALVVTTVVVIAHDSDEVQFRNQELCSVCLIVGMARKLQAMRAANAAGEEEVRKEITKRLEAASRSNSAMSTPKMAPASLRAVSTDDLPPLYLKYYNNSEQLAPYTYIN</sequence>
<gene>
    <name evidence="1" type="ORF">ACOLOM_LOCUS5555</name>
</gene>
<comment type="caution">
    <text evidence="1">The sequence shown here is derived from an EMBL/GenBank/DDBJ whole genome shotgun (WGS) entry which is preliminary data.</text>
</comment>